<evidence type="ECO:0000313" key="1">
    <source>
        <dbReference type="EMBL" id="SFB84427.1"/>
    </source>
</evidence>
<reference evidence="2" key="1">
    <citation type="submission" date="2016-10" db="EMBL/GenBank/DDBJ databases">
        <authorList>
            <person name="Varghese N."/>
            <person name="Submissions S."/>
        </authorList>
    </citation>
    <scope>NUCLEOTIDE SEQUENCE [LARGE SCALE GENOMIC DNA]</scope>
    <source>
        <strain evidence="2">ATCC 43811</strain>
    </source>
</reference>
<accession>A0A1I1EBK9</accession>
<dbReference type="RefSeq" id="WP_092319339.1">
    <property type="nucleotide sequence ID" value="NZ_FOKY01000010.1"/>
</dbReference>
<dbReference type="Proteomes" id="UP000240042">
    <property type="component" value="Unassembled WGS sequence"/>
</dbReference>
<dbReference type="AlphaFoldDB" id="A0A1I1EBK9"/>
<sequence>MKGYHTVVDFGIKKLLIYDKGKLKQSKVDLSKYDKIVDVEIKAPIIGYVWNMQFINPVSQERLGYQTQKLIALFGKDY</sequence>
<proteinExistence type="predicted"/>
<name>A0A1I1EBK9_BREAD</name>
<gene>
    <name evidence="1" type="ORF">SAMN02745150_01046</name>
</gene>
<keyword evidence="2" id="KW-1185">Reference proteome</keyword>
<dbReference type="EMBL" id="FOKY01000010">
    <property type="protein sequence ID" value="SFB84427.1"/>
    <property type="molecule type" value="Genomic_DNA"/>
</dbReference>
<evidence type="ECO:0000313" key="2">
    <source>
        <dbReference type="Proteomes" id="UP000240042"/>
    </source>
</evidence>
<organism evidence="1 2">
    <name type="scientific">Brevinema andersonii</name>
    <dbReference type="NCBI Taxonomy" id="34097"/>
    <lineage>
        <taxon>Bacteria</taxon>
        <taxon>Pseudomonadati</taxon>
        <taxon>Spirochaetota</taxon>
        <taxon>Spirochaetia</taxon>
        <taxon>Brevinematales</taxon>
        <taxon>Brevinemataceae</taxon>
        <taxon>Brevinema</taxon>
    </lineage>
</organism>
<protein>
    <submittedName>
        <fullName evidence="1">Uncharacterized protein</fullName>
    </submittedName>
</protein>